<keyword evidence="2" id="KW-0805">Transcription regulation</keyword>
<evidence type="ECO:0000256" key="1">
    <source>
        <dbReference type="ARBA" id="ARBA00022491"/>
    </source>
</evidence>
<dbReference type="Gene3D" id="1.10.1660.10">
    <property type="match status" value="1"/>
</dbReference>
<protein>
    <submittedName>
        <fullName evidence="7">MerR family transcriptional regulator</fullName>
    </submittedName>
</protein>
<feature type="coiled-coil region" evidence="5">
    <location>
        <begin position="93"/>
        <end position="123"/>
    </location>
</feature>
<reference evidence="7 8" key="1">
    <citation type="submission" date="2016-07" db="EMBL/GenBank/DDBJ databases">
        <authorList>
            <person name="Townsley L."/>
            <person name="Shank E.A."/>
        </authorList>
    </citation>
    <scope>NUCLEOTIDE SEQUENCE [LARGE SCALE GENOMIC DNA]</scope>
    <source>
        <strain evidence="7 8">CH01</strain>
    </source>
</reference>
<name>A0ABX2ZTT4_9BACI</name>
<dbReference type="PRINTS" id="PR00040">
    <property type="entry name" value="HTHMERR"/>
</dbReference>
<proteinExistence type="predicted"/>
<keyword evidence="1" id="KW-0678">Repressor</keyword>
<comment type="caution">
    <text evidence="7">The sequence shown here is derived from an EMBL/GenBank/DDBJ whole genome shotgun (WGS) entry which is preliminary data.</text>
</comment>
<gene>
    <name evidence="7" type="ORF">BED47_19315</name>
</gene>
<evidence type="ECO:0000259" key="6">
    <source>
        <dbReference type="PROSITE" id="PS50937"/>
    </source>
</evidence>
<dbReference type="SUPFAM" id="SSF46955">
    <property type="entry name" value="Putative DNA-binding domain"/>
    <property type="match status" value="1"/>
</dbReference>
<dbReference type="EMBL" id="MDKC01000007">
    <property type="protein sequence ID" value="ODG92591.1"/>
    <property type="molecule type" value="Genomic_DNA"/>
</dbReference>
<dbReference type="Pfam" id="PF13411">
    <property type="entry name" value="MerR_1"/>
    <property type="match status" value="1"/>
</dbReference>
<accession>A0ABX2ZTT4</accession>
<evidence type="ECO:0000256" key="2">
    <source>
        <dbReference type="ARBA" id="ARBA00023015"/>
    </source>
</evidence>
<keyword evidence="5" id="KW-0175">Coiled coil</keyword>
<keyword evidence="3" id="KW-0238">DNA-binding</keyword>
<evidence type="ECO:0000256" key="3">
    <source>
        <dbReference type="ARBA" id="ARBA00023125"/>
    </source>
</evidence>
<feature type="domain" description="HTH merR-type" evidence="6">
    <location>
        <begin position="1"/>
        <end position="71"/>
    </location>
</feature>
<keyword evidence="4" id="KW-0804">Transcription</keyword>
<dbReference type="RefSeq" id="WP_069033226.1">
    <property type="nucleotide sequence ID" value="NZ_MDKC01000007.1"/>
</dbReference>
<organism evidence="7 8">
    <name type="scientific">Gottfriedia luciferensis</name>
    <dbReference type="NCBI Taxonomy" id="178774"/>
    <lineage>
        <taxon>Bacteria</taxon>
        <taxon>Bacillati</taxon>
        <taxon>Bacillota</taxon>
        <taxon>Bacilli</taxon>
        <taxon>Bacillales</taxon>
        <taxon>Bacillaceae</taxon>
        <taxon>Gottfriedia</taxon>
    </lineage>
</organism>
<dbReference type="SMART" id="SM00422">
    <property type="entry name" value="HTH_MERR"/>
    <property type="match status" value="1"/>
</dbReference>
<dbReference type="PANTHER" id="PTHR30204:SF69">
    <property type="entry name" value="MERR-FAMILY TRANSCRIPTIONAL REGULATOR"/>
    <property type="match status" value="1"/>
</dbReference>
<dbReference type="InterPro" id="IPR047057">
    <property type="entry name" value="MerR_fam"/>
</dbReference>
<evidence type="ECO:0000256" key="5">
    <source>
        <dbReference type="SAM" id="Coils"/>
    </source>
</evidence>
<dbReference type="Proteomes" id="UP000094580">
    <property type="component" value="Unassembled WGS sequence"/>
</dbReference>
<evidence type="ECO:0000313" key="7">
    <source>
        <dbReference type="EMBL" id="ODG92591.1"/>
    </source>
</evidence>
<sequence length="125" mass="15258">MKFYSIREMTKEFNTTHRTLRYYEEIGLLMPTYTESGRRKYSQKDCTRLYLIQRGKNLGFHLQEIKEMIDLFMIDRTGEKQLQKTIEYGNQKIRELDKKINDLIQLKEEIMRIKSNLERNLLEIE</sequence>
<evidence type="ECO:0000256" key="4">
    <source>
        <dbReference type="ARBA" id="ARBA00023163"/>
    </source>
</evidence>
<dbReference type="PROSITE" id="PS50937">
    <property type="entry name" value="HTH_MERR_2"/>
    <property type="match status" value="1"/>
</dbReference>
<evidence type="ECO:0000313" key="8">
    <source>
        <dbReference type="Proteomes" id="UP000094580"/>
    </source>
</evidence>
<dbReference type="PANTHER" id="PTHR30204">
    <property type="entry name" value="REDOX-CYCLING DRUG-SENSING TRANSCRIPTIONAL ACTIVATOR SOXR"/>
    <property type="match status" value="1"/>
</dbReference>
<keyword evidence="8" id="KW-1185">Reference proteome</keyword>
<dbReference type="InterPro" id="IPR000551">
    <property type="entry name" value="MerR-type_HTH_dom"/>
</dbReference>
<dbReference type="InterPro" id="IPR009061">
    <property type="entry name" value="DNA-bd_dom_put_sf"/>
</dbReference>